<gene>
    <name evidence="7 9" type="primary">tmk</name>
    <name evidence="9" type="ORF">J0M35_00340</name>
</gene>
<dbReference type="Gene3D" id="3.40.50.300">
    <property type="entry name" value="P-loop containing nucleotide triphosphate hydrolases"/>
    <property type="match status" value="1"/>
</dbReference>
<keyword evidence="5 7" id="KW-0418">Kinase</keyword>
<protein>
    <recommendedName>
        <fullName evidence="7">Thymidylate kinase</fullName>
        <ecNumber evidence="7">2.7.4.9</ecNumber>
    </recommendedName>
    <alternativeName>
        <fullName evidence="7">dTMP kinase</fullName>
    </alternativeName>
</protein>
<dbReference type="InterPro" id="IPR018094">
    <property type="entry name" value="Thymidylate_kinase"/>
</dbReference>
<proteinExistence type="inferred from homology"/>
<dbReference type="GO" id="GO:0006233">
    <property type="term" value="P:dTDP biosynthetic process"/>
    <property type="evidence" value="ECO:0007669"/>
    <property type="project" value="InterPro"/>
</dbReference>
<dbReference type="NCBIfam" id="TIGR00041">
    <property type="entry name" value="DTMP_kinase"/>
    <property type="match status" value="1"/>
</dbReference>
<keyword evidence="4 7" id="KW-0547">Nucleotide-binding</keyword>
<comment type="catalytic activity">
    <reaction evidence="7">
        <text>dTMP + ATP = dTDP + ADP</text>
        <dbReference type="Rhea" id="RHEA:13517"/>
        <dbReference type="ChEBI" id="CHEBI:30616"/>
        <dbReference type="ChEBI" id="CHEBI:58369"/>
        <dbReference type="ChEBI" id="CHEBI:63528"/>
        <dbReference type="ChEBI" id="CHEBI:456216"/>
        <dbReference type="EC" id="2.7.4.9"/>
    </reaction>
</comment>
<evidence type="ECO:0000313" key="10">
    <source>
        <dbReference type="Proteomes" id="UP000664277"/>
    </source>
</evidence>
<evidence type="ECO:0000256" key="4">
    <source>
        <dbReference type="ARBA" id="ARBA00022741"/>
    </source>
</evidence>
<dbReference type="EMBL" id="JAFLCK010000001">
    <property type="protein sequence ID" value="MBN8658780.1"/>
    <property type="molecule type" value="Genomic_DNA"/>
</dbReference>
<organism evidence="9 10">
    <name type="scientific">Candidatus Obscuribacter phosphatis</name>
    <dbReference type="NCBI Taxonomy" id="1906157"/>
    <lineage>
        <taxon>Bacteria</taxon>
        <taxon>Bacillati</taxon>
        <taxon>Candidatus Melainabacteria</taxon>
        <taxon>Candidatus Obscuribacterales</taxon>
        <taxon>Candidatus Obscuribacteraceae</taxon>
        <taxon>Candidatus Obscuribacter</taxon>
    </lineage>
</organism>
<dbReference type="Proteomes" id="UP000664277">
    <property type="component" value="Unassembled WGS sequence"/>
</dbReference>
<sequence length="218" mass="24722">MRLHKKHEFPGKLLVVEGVDGSGKSTQLDLLRNWLEAKGQSVIFTEWNSSALISKTIRKAKTANSLIPVTFSLLHATDFADRLENIIIPALKAGLTVLADRYCYTAFARDVARGVDKDWVRSLYGFSIRPDGAFYFQVPVEVSLSRIATSRRPGFYESGMDMGISNDPIESFQIFQSRIINEYDRMAEEFEFHVMPAEKPIHDQQVMFRKIAADILNS</sequence>
<dbReference type="PANTHER" id="PTHR10344:SF1">
    <property type="entry name" value="THYMIDYLATE KINASE"/>
    <property type="match status" value="1"/>
</dbReference>
<evidence type="ECO:0000256" key="3">
    <source>
        <dbReference type="ARBA" id="ARBA00022727"/>
    </source>
</evidence>
<dbReference type="Pfam" id="PF02223">
    <property type="entry name" value="Thymidylate_kin"/>
    <property type="match status" value="1"/>
</dbReference>
<comment type="caution">
    <text evidence="9">The sequence shown here is derived from an EMBL/GenBank/DDBJ whole genome shotgun (WGS) entry which is preliminary data.</text>
</comment>
<comment type="similarity">
    <text evidence="1 7">Belongs to the thymidylate kinase family.</text>
</comment>
<dbReference type="PANTHER" id="PTHR10344">
    <property type="entry name" value="THYMIDYLATE KINASE"/>
    <property type="match status" value="1"/>
</dbReference>
<feature type="domain" description="Thymidylate kinase-like" evidence="8">
    <location>
        <begin position="16"/>
        <end position="203"/>
    </location>
</feature>
<dbReference type="GO" id="GO:0005524">
    <property type="term" value="F:ATP binding"/>
    <property type="evidence" value="ECO:0007669"/>
    <property type="project" value="UniProtKB-UniRule"/>
</dbReference>
<dbReference type="GO" id="GO:0005737">
    <property type="term" value="C:cytoplasm"/>
    <property type="evidence" value="ECO:0007669"/>
    <property type="project" value="TreeGrafter"/>
</dbReference>
<accession>A0A8J7TJP4</accession>
<comment type="function">
    <text evidence="7">Phosphorylation of dTMP to form dTDP in both de novo and salvage pathways of dTTP synthesis.</text>
</comment>
<dbReference type="InterPro" id="IPR039430">
    <property type="entry name" value="Thymidylate_kin-like_dom"/>
</dbReference>
<evidence type="ECO:0000259" key="8">
    <source>
        <dbReference type="Pfam" id="PF02223"/>
    </source>
</evidence>
<dbReference type="GO" id="GO:0006227">
    <property type="term" value="P:dUDP biosynthetic process"/>
    <property type="evidence" value="ECO:0007669"/>
    <property type="project" value="TreeGrafter"/>
</dbReference>
<keyword evidence="6 7" id="KW-0067">ATP-binding</keyword>
<feature type="binding site" evidence="7">
    <location>
        <begin position="18"/>
        <end position="25"/>
    </location>
    <ligand>
        <name>ATP</name>
        <dbReference type="ChEBI" id="CHEBI:30616"/>
    </ligand>
</feature>
<dbReference type="EC" id="2.7.4.9" evidence="7"/>
<keyword evidence="3 7" id="KW-0545">Nucleotide biosynthesis</keyword>
<keyword evidence="2 7" id="KW-0808">Transferase</keyword>
<evidence type="ECO:0000256" key="5">
    <source>
        <dbReference type="ARBA" id="ARBA00022777"/>
    </source>
</evidence>
<name>A0A8J7TJP4_9BACT</name>
<reference evidence="9" key="1">
    <citation type="submission" date="2021-02" db="EMBL/GenBank/DDBJ databases">
        <title>Genome-Resolved Metagenomics of a Microbial Community Performing Photosynthetic Biological Nutrient Removal.</title>
        <authorList>
            <person name="Mcdaniel E.A."/>
        </authorList>
    </citation>
    <scope>NUCLEOTIDE SEQUENCE</scope>
    <source>
        <strain evidence="9">UWPOB_OBS1</strain>
    </source>
</reference>
<evidence type="ECO:0000256" key="7">
    <source>
        <dbReference type="HAMAP-Rule" id="MF_00165"/>
    </source>
</evidence>
<dbReference type="HAMAP" id="MF_00165">
    <property type="entry name" value="Thymidylate_kinase"/>
    <property type="match status" value="1"/>
</dbReference>
<evidence type="ECO:0000256" key="2">
    <source>
        <dbReference type="ARBA" id="ARBA00022679"/>
    </source>
</evidence>
<dbReference type="CDD" id="cd01672">
    <property type="entry name" value="TMPK"/>
    <property type="match status" value="1"/>
</dbReference>
<evidence type="ECO:0000256" key="6">
    <source>
        <dbReference type="ARBA" id="ARBA00022840"/>
    </source>
</evidence>
<dbReference type="InterPro" id="IPR027417">
    <property type="entry name" value="P-loop_NTPase"/>
</dbReference>
<dbReference type="SUPFAM" id="SSF52540">
    <property type="entry name" value="P-loop containing nucleoside triphosphate hydrolases"/>
    <property type="match status" value="1"/>
</dbReference>
<dbReference type="AlphaFoldDB" id="A0A8J7TJP4"/>
<dbReference type="GO" id="GO:0006235">
    <property type="term" value="P:dTTP biosynthetic process"/>
    <property type="evidence" value="ECO:0007669"/>
    <property type="project" value="UniProtKB-UniRule"/>
</dbReference>
<evidence type="ECO:0000256" key="1">
    <source>
        <dbReference type="ARBA" id="ARBA00009776"/>
    </source>
</evidence>
<dbReference type="GO" id="GO:0004798">
    <property type="term" value="F:dTMP kinase activity"/>
    <property type="evidence" value="ECO:0007669"/>
    <property type="project" value="UniProtKB-UniRule"/>
</dbReference>
<evidence type="ECO:0000313" key="9">
    <source>
        <dbReference type="EMBL" id="MBN8658780.1"/>
    </source>
</evidence>